<accession>A0A1V1P886</accession>
<dbReference type="Gene3D" id="2.60.40.10">
    <property type="entry name" value="Immunoglobulins"/>
    <property type="match status" value="1"/>
</dbReference>
<dbReference type="EMBL" id="ATBP01000321">
    <property type="protein sequence ID" value="ETR71097.1"/>
    <property type="molecule type" value="Genomic_DNA"/>
</dbReference>
<dbReference type="InterPro" id="IPR000601">
    <property type="entry name" value="PKD_dom"/>
</dbReference>
<name>A0A1V1P886_9BACT</name>
<dbReference type="InterPro" id="IPR035986">
    <property type="entry name" value="PKD_dom_sf"/>
</dbReference>
<evidence type="ECO:0000259" key="1">
    <source>
        <dbReference type="PROSITE" id="PS50093"/>
    </source>
</evidence>
<dbReference type="AlphaFoldDB" id="A0A1V1P886"/>
<feature type="domain" description="PKD" evidence="1">
    <location>
        <begin position="652"/>
        <end position="731"/>
    </location>
</feature>
<dbReference type="Pfam" id="PF18911">
    <property type="entry name" value="PKD_4"/>
    <property type="match status" value="1"/>
</dbReference>
<dbReference type="PROSITE" id="PS50093">
    <property type="entry name" value="PKD"/>
    <property type="match status" value="1"/>
</dbReference>
<dbReference type="PANTHER" id="PTHR36842:SF1">
    <property type="entry name" value="PROTEIN TOLB"/>
    <property type="match status" value="1"/>
</dbReference>
<dbReference type="SMART" id="SM00089">
    <property type="entry name" value="PKD"/>
    <property type="match status" value="1"/>
</dbReference>
<protein>
    <recommendedName>
        <fullName evidence="1">PKD domain-containing protein</fullName>
    </recommendedName>
</protein>
<dbReference type="FunFam" id="2.60.40.10:FF:000270">
    <property type="entry name" value="Cell surface protein"/>
    <property type="match status" value="1"/>
</dbReference>
<sequence length="1085" mass="121956">MSYKIRYEFFAGSPTAVISHKFYWAGSNGGYYNGDPITIEQVYLDLPQMTAYESTDVYADPSTFFSGQLVSTEKASVIQQKRAIFSHPHVSVVQHGSQQKSIPFATHPMMINRSQQGDIAVCIDHMQYFEPQSIESHADGSIRIKVMASSQYFADYQGTWARMGVSALPSGSSYETALSQNFAPLNHRLFAFPPNDYCVKSGVFQEIPYIPDDQTPPEIQQYYQELIAITQTTRTFLVQEKFQGLMTWGGLVRYAKLNGYSEIGSDQTHWDKIYSNGTFTDYHGAWKNVVYQFLMEGNPDHLYDLSFMGARRMLHTQIFQPDDTKNPSSSYMGWAPAGYQEYRSDFNSSHSYFDNLFTYYYLTGDMEVIDILKLAGQSKKKIYTREPGTDWKYQELNDPLTGGADWVSYVGRVAMQSASIFHFLGHAYDAAYLEDFKHMFNHAFSRSLALLKDDTGNEYSFLSNDKNIESGFISSQHWMVSLYFMQNLYLLYDQWGDIVPGPENVSISRVFSGLANTYMQFVSKDDFREFCLGQSGCSRNADGTWSGSWNNRDTVQFEGNRIGGHLISLTDIDGNSDACLWSTGKSPIITQILRAGKMTHNAKQTNFGRDGLSYMAQTIESIGDNNPWNKETAMYFIRLHHAMAYLSEPAPFDISFEMSTRQGAAPLAVTFSDTSTGTISHWAWDFNSDGQIDATNQNPSYSYMTPGNYTVSLCVTNAQGEKLTETNEVIVYSKTDDQPFISILQQDCTGMAKCYSSLKDWENDFGGIDFQSCDQGDLVCLKQSAMITIQGNFSDPDTNPLVIDGWTTNRDHKIIIQTKGGGRHKGVWDDSAYRLEITATADYQAPIYIRDDFVHIDGLQIFINPNGCKSTRGITSNYISPENNLIQISNCIIKSTGNGLNTQAIASFDPEAGYQIWNTIIYDFDSYAIKANARFVVYNNTIYQCNQGINSGGGLIKNNAVFDSTSGYDFANHFNDQSTNNASSDNTANNGGFNLSNGLTGLFAENQFKDVSQRDFRLKPDAIIINKGAKLFDDDQLPFNDDITGKKRKIWGMGAHAYYFDCDVNGDLNVDLKDVLMVLQELIGL</sequence>
<organism evidence="2 3">
    <name type="scientific">Candidatus Magnetoglobus multicellularis str. Araruama</name>
    <dbReference type="NCBI Taxonomy" id="890399"/>
    <lineage>
        <taxon>Bacteria</taxon>
        <taxon>Pseudomonadati</taxon>
        <taxon>Thermodesulfobacteriota</taxon>
        <taxon>Desulfobacteria</taxon>
        <taxon>Desulfobacterales</taxon>
        <taxon>Desulfobacteraceae</taxon>
        <taxon>Candidatus Magnetoglobus</taxon>
    </lineage>
</organism>
<dbReference type="SUPFAM" id="SSF49299">
    <property type="entry name" value="PKD domain"/>
    <property type="match status" value="1"/>
</dbReference>
<gene>
    <name evidence="2" type="ORF">OMM_02744</name>
</gene>
<dbReference type="PANTHER" id="PTHR36842">
    <property type="entry name" value="PROTEIN TOLB HOMOLOG"/>
    <property type="match status" value="1"/>
</dbReference>
<dbReference type="InterPro" id="IPR022409">
    <property type="entry name" value="PKD/Chitinase_dom"/>
</dbReference>
<dbReference type="CDD" id="cd00146">
    <property type="entry name" value="PKD"/>
    <property type="match status" value="1"/>
</dbReference>
<dbReference type="InterPro" id="IPR013783">
    <property type="entry name" value="Ig-like_fold"/>
</dbReference>
<proteinExistence type="predicted"/>
<evidence type="ECO:0000313" key="3">
    <source>
        <dbReference type="Proteomes" id="UP000189670"/>
    </source>
</evidence>
<comment type="caution">
    <text evidence="2">The sequence shown here is derived from an EMBL/GenBank/DDBJ whole genome shotgun (WGS) entry which is preliminary data.</text>
</comment>
<dbReference type="Proteomes" id="UP000189670">
    <property type="component" value="Unassembled WGS sequence"/>
</dbReference>
<reference evidence="3" key="1">
    <citation type="submission" date="2012-11" db="EMBL/GenBank/DDBJ databases">
        <authorList>
            <person name="Lucero-Rivera Y.E."/>
            <person name="Tovar-Ramirez D."/>
        </authorList>
    </citation>
    <scope>NUCLEOTIDE SEQUENCE [LARGE SCALE GENOMIC DNA]</scope>
    <source>
        <strain evidence="3">Araruama</strain>
    </source>
</reference>
<evidence type="ECO:0000313" key="2">
    <source>
        <dbReference type="EMBL" id="ETR71097.1"/>
    </source>
</evidence>